<feature type="signal peptide" evidence="1">
    <location>
        <begin position="1"/>
        <end position="20"/>
    </location>
</feature>
<comment type="caution">
    <text evidence="2">The sequence shown here is derived from an EMBL/GenBank/DDBJ whole genome shotgun (WGS) entry which is preliminary data.</text>
</comment>
<feature type="chain" id="PRO_5042206767" evidence="1">
    <location>
        <begin position="21"/>
        <end position="111"/>
    </location>
</feature>
<dbReference type="AlphaFoldDB" id="A0AAE0RE51"/>
<name>A0AAE0RE51_9TELE</name>
<accession>A0AAE0RE51</accession>
<protein>
    <submittedName>
        <fullName evidence="2">Uncharacterized protein</fullName>
    </submittedName>
</protein>
<gene>
    <name evidence="2" type="ORF">QTP70_031583</name>
</gene>
<evidence type="ECO:0000256" key="1">
    <source>
        <dbReference type="SAM" id="SignalP"/>
    </source>
</evidence>
<dbReference type="Proteomes" id="UP001274896">
    <property type="component" value="Unassembled WGS sequence"/>
</dbReference>
<evidence type="ECO:0000313" key="3">
    <source>
        <dbReference type="Proteomes" id="UP001274896"/>
    </source>
</evidence>
<dbReference type="EMBL" id="JAUCMX010000003">
    <property type="protein sequence ID" value="KAK3552028.1"/>
    <property type="molecule type" value="Genomic_DNA"/>
</dbReference>
<keyword evidence="3" id="KW-1185">Reference proteome</keyword>
<sequence length="111" mass="12558">MYAGLLSLCMTGALLLQCLGDTNDNYETVTPTEEYSTYAEYIFEYETHETGTIDYDVYVSPNQISNNEQFNTAREQPVHGGMNEINNKASTLCRYYAVGLGLLVQQFCQQK</sequence>
<reference evidence="2" key="1">
    <citation type="submission" date="2023-06" db="EMBL/GenBank/DDBJ databases">
        <title>Male Hemibagrus guttatus genome.</title>
        <authorList>
            <person name="Bian C."/>
        </authorList>
    </citation>
    <scope>NUCLEOTIDE SEQUENCE</scope>
    <source>
        <strain evidence="2">Male_cb2023</strain>
        <tissue evidence="2">Muscle</tissue>
    </source>
</reference>
<organism evidence="2 3">
    <name type="scientific">Hemibagrus guttatus</name>
    <dbReference type="NCBI Taxonomy" id="175788"/>
    <lineage>
        <taxon>Eukaryota</taxon>
        <taxon>Metazoa</taxon>
        <taxon>Chordata</taxon>
        <taxon>Craniata</taxon>
        <taxon>Vertebrata</taxon>
        <taxon>Euteleostomi</taxon>
        <taxon>Actinopterygii</taxon>
        <taxon>Neopterygii</taxon>
        <taxon>Teleostei</taxon>
        <taxon>Ostariophysi</taxon>
        <taxon>Siluriformes</taxon>
        <taxon>Bagridae</taxon>
        <taxon>Hemibagrus</taxon>
    </lineage>
</organism>
<proteinExistence type="predicted"/>
<keyword evidence="1" id="KW-0732">Signal</keyword>
<evidence type="ECO:0000313" key="2">
    <source>
        <dbReference type="EMBL" id="KAK3552028.1"/>
    </source>
</evidence>